<evidence type="ECO:0000313" key="1">
    <source>
        <dbReference type="Proteomes" id="UP000887574"/>
    </source>
</evidence>
<organism evidence="1 2">
    <name type="scientific">Ditylenchus dipsaci</name>
    <dbReference type="NCBI Taxonomy" id="166011"/>
    <lineage>
        <taxon>Eukaryota</taxon>
        <taxon>Metazoa</taxon>
        <taxon>Ecdysozoa</taxon>
        <taxon>Nematoda</taxon>
        <taxon>Chromadorea</taxon>
        <taxon>Rhabditida</taxon>
        <taxon>Tylenchina</taxon>
        <taxon>Tylenchomorpha</taxon>
        <taxon>Sphaerularioidea</taxon>
        <taxon>Anguinidae</taxon>
        <taxon>Anguininae</taxon>
        <taxon>Ditylenchus</taxon>
    </lineage>
</organism>
<name>A0A915DQ06_9BILA</name>
<dbReference type="WBParaSite" id="jg21712">
    <property type="protein sequence ID" value="jg21712"/>
    <property type="gene ID" value="jg21712"/>
</dbReference>
<proteinExistence type="predicted"/>
<evidence type="ECO:0000313" key="2">
    <source>
        <dbReference type="WBParaSite" id="jg21712"/>
    </source>
</evidence>
<keyword evidence="1" id="KW-1185">Reference proteome</keyword>
<reference evidence="2" key="1">
    <citation type="submission" date="2022-11" db="UniProtKB">
        <authorList>
            <consortium name="WormBaseParasite"/>
        </authorList>
    </citation>
    <scope>IDENTIFICATION</scope>
</reference>
<accession>A0A915DQ06</accession>
<dbReference type="Proteomes" id="UP000887574">
    <property type="component" value="Unplaced"/>
</dbReference>
<protein>
    <submittedName>
        <fullName evidence="2">Uncharacterized protein</fullName>
    </submittedName>
</protein>
<dbReference type="AlphaFoldDB" id="A0A915DQ06"/>
<sequence>MQNTPYLCSKHVNYHLLENGVRLDSAYLYPHTQFFEYDNKTELNWDIFYKVKAFGVIFEVTKVTDVQQLMCAPLWVVPIDMEVEPMSIHSAFDHHNDVYDERYKEVFLDTSEEPDVAEPILTGMTETQLSVNAGGAMPENESMPENRISEPAEEVTLCEFKKTMKVKEPPTFLEALKASVGIDVKPKTAI</sequence>